<proteinExistence type="inferred from homology"/>
<sequence length="296" mass="31542">MSVHSVNRRLMAPDISALKGDRPIVALTSYHAHTAAIADKYCDMLLVGDSLGMVMHGYETTLPVTMDMMVVHGRAVVRGAKRALVVVDMPFGTYEESPSVAFRNCAHVMKQTDCGAVKLEGGRRMAETIRYLVDRGIPVMAHVGLTPQSINVLGGFKTQGRTRAEWAAIEEDARVVTEAGAFSVLLEAIAAPLAARITASIPVPTIGIGASSACDGQILVMEDMLGLSPRVPKFVKKFGAVATAIEDAIKSYAEDVGSRRFPEEQHAYGMKEPEGAPSAAPPAQGPATKKPKKLST</sequence>
<dbReference type="UniPathway" id="UPA00028">
    <property type="reaction ID" value="UER00003"/>
</dbReference>
<comment type="pathway">
    <text evidence="1 7">Cofactor biosynthesis; (R)-pantothenate biosynthesis; (R)-pantoate from 3-methyl-2-oxobutanoate: step 1/2.</text>
</comment>
<feature type="binding site" evidence="7 10">
    <location>
        <position position="88"/>
    </location>
    <ligand>
        <name>Mg(2+)</name>
        <dbReference type="ChEBI" id="CHEBI:18420"/>
    </ligand>
</feature>
<gene>
    <name evidence="7" type="primary">panB</name>
    <name evidence="12" type="ORF">W911_02770</name>
</gene>
<comment type="subcellular location">
    <subcellularLocation>
        <location evidence="7">Cytoplasm</location>
    </subcellularLocation>
</comment>
<dbReference type="PANTHER" id="PTHR20881">
    <property type="entry name" value="3-METHYL-2-OXOBUTANOATE HYDROXYMETHYLTRANSFERASE"/>
    <property type="match status" value="1"/>
</dbReference>
<protein>
    <recommendedName>
        <fullName evidence="7">3-methyl-2-oxobutanoate hydroxymethyltransferase</fullName>
        <ecNumber evidence="7">2.1.2.11</ecNumber>
    </recommendedName>
    <alternativeName>
        <fullName evidence="7">Ketopantoate hydroxymethyltransferase</fullName>
        <shortName evidence="7">KPHMT</shortName>
    </alternativeName>
</protein>
<keyword evidence="7 10" id="KW-0479">Metal-binding</keyword>
<dbReference type="OrthoDB" id="9781789at2"/>
<feature type="compositionally biased region" description="Basic and acidic residues" evidence="11">
    <location>
        <begin position="261"/>
        <end position="274"/>
    </location>
</feature>
<evidence type="ECO:0000313" key="13">
    <source>
        <dbReference type="Proteomes" id="UP000018542"/>
    </source>
</evidence>
<dbReference type="AlphaFoldDB" id="V5SAA2"/>
<dbReference type="InterPro" id="IPR040442">
    <property type="entry name" value="Pyrv_kinase-like_dom_sf"/>
</dbReference>
<evidence type="ECO:0000313" key="12">
    <source>
        <dbReference type="EMBL" id="AHB47578.1"/>
    </source>
</evidence>
<feature type="binding site" evidence="7 9">
    <location>
        <position position="118"/>
    </location>
    <ligand>
        <name>3-methyl-2-oxobutanoate</name>
        <dbReference type="ChEBI" id="CHEBI:11851"/>
    </ligand>
</feature>
<keyword evidence="7 10" id="KW-0460">Magnesium</keyword>
<evidence type="ECO:0000256" key="2">
    <source>
        <dbReference type="ARBA" id="ARBA00008676"/>
    </source>
</evidence>
<dbReference type="Pfam" id="PF02548">
    <property type="entry name" value="Pantoate_transf"/>
    <property type="match status" value="1"/>
</dbReference>
<dbReference type="GO" id="GO:0003864">
    <property type="term" value="F:3-methyl-2-oxobutanoate hydroxymethyltransferase activity"/>
    <property type="evidence" value="ECO:0007669"/>
    <property type="project" value="UniProtKB-UniRule"/>
</dbReference>
<comment type="catalytic activity">
    <reaction evidence="7">
        <text>(6R)-5,10-methylene-5,6,7,8-tetrahydrofolate + 3-methyl-2-oxobutanoate + H2O = 2-dehydropantoate + (6S)-5,6,7,8-tetrahydrofolate</text>
        <dbReference type="Rhea" id="RHEA:11824"/>
        <dbReference type="ChEBI" id="CHEBI:11561"/>
        <dbReference type="ChEBI" id="CHEBI:11851"/>
        <dbReference type="ChEBI" id="CHEBI:15377"/>
        <dbReference type="ChEBI" id="CHEBI:15636"/>
        <dbReference type="ChEBI" id="CHEBI:57453"/>
        <dbReference type="EC" id="2.1.2.11"/>
    </reaction>
</comment>
<keyword evidence="7" id="KW-0963">Cytoplasm</keyword>
<dbReference type="NCBIfam" id="NF001452">
    <property type="entry name" value="PRK00311.1"/>
    <property type="match status" value="1"/>
</dbReference>
<dbReference type="PANTHER" id="PTHR20881:SF0">
    <property type="entry name" value="3-METHYL-2-OXOBUTANOATE HYDROXYMETHYLTRANSFERASE"/>
    <property type="match status" value="1"/>
</dbReference>
<keyword evidence="13" id="KW-1185">Reference proteome</keyword>
<dbReference type="InterPro" id="IPR015813">
    <property type="entry name" value="Pyrv/PenolPyrv_kinase-like_dom"/>
</dbReference>
<dbReference type="Proteomes" id="UP000018542">
    <property type="component" value="Chromosome"/>
</dbReference>
<feature type="binding site" evidence="7 10">
    <location>
        <position position="120"/>
    </location>
    <ligand>
        <name>Mg(2+)</name>
        <dbReference type="ChEBI" id="CHEBI:18420"/>
    </ligand>
</feature>
<feature type="active site" description="Proton acceptor" evidence="7 8">
    <location>
        <position position="187"/>
    </location>
</feature>
<organism evidence="12 13">
    <name type="scientific">Hyphomicrobium nitrativorans NL23</name>
    <dbReference type="NCBI Taxonomy" id="1029756"/>
    <lineage>
        <taxon>Bacteria</taxon>
        <taxon>Pseudomonadati</taxon>
        <taxon>Pseudomonadota</taxon>
        <taxon>Alphaproteobacteria</taxon>
        <taxon>Hyphomicrobiales</taxon>
        <taxon>Hyphomicrobiaceae</taxon>
        <taxon>Hyphomicrobium</taxon>
    </lineage>
</organism>
<comment type="cofactor">
    <cofactor evidence="7 10">
        <name>Mg(2+)</name>
        <dbReference type="ChEBI" id="CHEBI:18420"/>
    </cofactor>
    <text evidence="7 10">Binds 1 Mg(2+) ion per subunit.</text>
</comment>
<name>V5SAA2_9HYPH</name>
<evidence type="ECO:0000256" key="1">
    <source>
        <dbReference type="ARBA" id="ARBA00005033"/>
    </source>
</evidence>
<dbReference type="PIRSF" id="PIRSF000388">
    <property type="entry name" value="Pantoate_hydroxy_MeTrfase"/>
    <property type="match status" value="1"/>
</dbReference>
<evidence type="ECO:0000256" key="11">
    <source>
        <dbReference type="SAM" id="MobiDB-lite"/>
    </source>
</evidence>
<accession>V5SAA2</accession>
<dbReference type="RefSeq" id="WP_023785979.1">
    <property type="nucleotide sequence ID" value="NC_022997.1"/>
</dbReference>
<evidence type="ECO:0000256" key="3">
    <source>
        <dbReference type="ARBA" id="ARBA00011424"/>
    </source>
</evidence>
<dbReference type="EC" id="2.1.2.11" evidence="7"/>
<dbReference type="HAMAP" id="MF_00156">
    <property type="entry name" value="PanB"/>
    <property type="match status" value="1"/>
</dbReference>
<feature type="binding site" evidence="7 9">
    <location>
        <position position="88"/>
    </location>
    <ligand>
        <name>3-methyl-2-oxobutanoate</name>
        <dbReference type="ChEBI" id="CHEBI:11851"/>
    </ligand>
</feature>
<keyword evidence="4 7" id="KW-0566">Pantothenate biosynthesis</keyword>
<comment type="similarity">
    <text evidence="2 7">Belongs to the PanB family.</text>
</comment>
<keyword evidence="5 7" id="KW-0808">Transferase</keyword>
<dbReference type="GO" id="GO:0015940">
    <property type="term" value="P:pantothenate biosynthetic process"/>
    <property type="evidence" value="ECO:0007669"/>
    <property type="project" value="UniProtKB-UniRule"/>
</dbReference>
<dbReference type="PATRIC" id="fig|1029756.8.peg.585"/>
<dbReference type="HOGENOM" id="CLU_036645_1_0_5"/>
<dbReference type="CDD" id="cd06557">
    <property type="entry name" value="KPHMT-like"/>
    <property type="match status" value="1"/>
</dbReference>
<evidence type="ECO:0000256" key="6">
    <source>
        <dbReference type="ARBA" id="ARBA00056497"/>
    </source>
</evidence>
<dbReference type="GO" id="GO:0005737">
    <property type="term" value="C:cytoplasm"/>
    <property type="evidence" value="ECO:0007669"/>
    <property type="project" value="UniProtKB-SubCell"/>
</dbReference>
<comment type="subunit">
    <text evidence="3 7">Homodecamer; pentamer of dimers.</text>
</comment>
<dbReference type="Gene3D" id="3.20.20.60">
    <property type="entry name" value="Phosphoenolpyruvate-binding domains"/>
    <property type="match status" value="1"/>
</dbReference>
<evidence type="ECO:0000256" key="8">
    <source>
        <dbReference type="PIRSR" id="PIRSR000388-1"/>
    </source>
</evidence>
<dbReference type="SUPFAM" id="SSF51621">
    <property type="entry name" value="Phosphoenolpyruvate/pyruvate domain"/>
    <property type="match status" value="1"/>
</dbReference>
<dbReference type="KEGG" id="hni:W911_02770"/>
<evidence type="ECO:0000256" key="10">
    <source>
        <dbReference type="PIRSR" id="PIRSR000388-3"/>
    </source>
</evidence>
<evidence type="ECO:0000256" key="4">
    <source>
        <dbReference type="ARBA" id="ARBA00022655"/>
    </source>
</evidence>
<dbReference type="EMBL" id="CP006912">
    <property type="protein sequence ID" value="AHB47578.1"/>
    <property type="molecule type" value="Genomic_DNA"/>
</dbReference>
<comment type="function">
    <text evidence="6 7">Catalyzes the reversible reaction in which hydroxymethyl group from 5,10-methylenetetrahydrofolate is transferred onto alpha-ketoisovalerate to form ketopantoate.</text>
</comment>
<feature type="binding site" evidence="7 9">
    <location>
        <begin position="49"/>
        <end position="50"/>
    </location>
    <ligand>
        <name>3-methyl-2-oxobutanoate</name>
        <dbReference type="ChEBI" id="CHEBI:11851"/>
    </ligand>
</feature>
<feature type="binding site" evidence="7 10">
    <location>
        <position position="49"/>
    </location>
    <ligand>
        <name>Mg(2+)</name>
        <dbReference type="ChEBI" id="CHEBI:18420"/>
    </ligand>
</feature>
<dbReference type="GO" id="GO:0008168">
    <property type="term" value="F:methyltransferase activity"/>
    <property type="evidence" value="ECO:0007669"/>
    <property type="project" value="UniProtKB-KW"/>
</dbReference>
<dbReference type="InterPro" id="IPR003700">
    <property type="entry name" value="Pantoate_hydroxy_MeTrfase"/>
</dbReference>
<dbReference type="STRING" id="1029756.W911_02770"/>
<dbReference type="FunFam" id="3.20.20.60:FF:000003">
    <property type="entry name" value="3-methyl-2-oxobutanoate hydroxymethyltransferase"/>
    <property type="match status" value="1"/>
</dbReference>
<dbReference type="GO" id="GO:0000287">
    <property type="term" value="F:magnesium ion binding"/>
    <property type="evidence" value="ECO:0007669"/>
    <property type="project" value="TreeGrafter"/>
</dbReference>
<reference evidence="12 13" key="1">
    <citation type="journal article" date="2014" name="Genome Announc.">
        <title>Complete Genome Sequence of Hyphomicrobium nitrativorans Strain NL23, a Denitrifying Bacterium Isolated from Biofilm of a Methanol-Fed Denitrification System Treating Seawater at the Montreal Biodome.</title>
        <authorList>
            <person name="Martineau C."/>
            <person name="Villeneuve C."/>
            <person name="Mauffrey F."/>
            <person name="Villemur R."/>
        </authorList>
    </citation>
    <scope>NUCLEOTIDE SEQUENCE [LARGE SCALE GENOMIC DNA]</scope>
    <source>
        <strain evidence="12">NL23</strain>
    </source>
</reference>
<dbReference type="GO" id="GO:0032259">
    <property type="term" value="P:methylation"/>
    <property type="evidence" value="ECO:0007669"/>
    <property type="project" value="UniProtKB-KW"/>
</dbReference>
<evidence type="ECO:0000256" key="5">
    <source>
        <dbReference type="ARBA" id="ARBA00022679"/>
    </source>
</evidence>
<feature type="region of interest" description="Disordered" evidence="11">
    <location>
        <begin position="261"/>
        <end position="296"/>
    </location>
</feature>
<evidence type="ECO:0000256" key="9">
    <source>
        <dbReference type="PIRSR" id="PIRSR000388-2"/>
    </source>
</evidence>
<dbReference type="NCBIfam" id="TIGR00222">
    <property type="entry name" value="panB"/>
    <property type="match status" value="1"/>
</dbReference>
<keyword evidence="12" id="KW-0489">Methyltransferase</keyword>
<evidence type="ECO:0000256" key="7">
    <source>
        <dbReference type="HAMAP-Rule" id="MF_00156"/>
    </source>
</evidence>